<evidence type="ECO:0000256" key="1">
    <source>
        <dbReference type="SAM" id="MobiDB-lite"/>
    </source>
</evidence>
<feature type="compositionally biased region" description="Basic residues" evidence="1">
    <location>
        <begin position="29"/>
        <end position="39"/>
    </location>
</feature>
<dbReference type="RefSeq" id="XP_052130676.1">
    <property type="nucleotide sequence ID" value="XM_052274716.1"/>
</dbReference>
<accession>A0A9C6XU62</accession>
<keyword evidence="2" id="KW-1185">Reference proteome</keyword>
<feature type="compositionally biased region" description="Basic residues" evidence="1">
    <location>
        <begin position="116"/>
        <end position="128"/>
    </location>
</feature>
<gene>
    <name evidence="3" type="primary">LOC113204270</name>
</gene>
<feature type="compositionally biased region" description="Basic and acidic residues" evidence="1">
    <location>
        <begin position="138"/>
        <end position="147"/>
    </location>
</feature>
<dbReference type="AlphaFoldDB" id="A0A9C6XU62"/>
<dbReference type="Proteomes" id="UP000504606">
    <property type="component" value="Unplaced"/>
</dbReference>
<evidence type="ECO:0000313" key="2">
    <source>
        <dbReference type="Proteomes" id="UP000504606"/>
    </source>
</evidence>
<organism evidence="2 3">
    <name type="scientific">Frankliniella occidentalis</name>
    <name type="common">Western flower thrips</name>
    <name type="synonym">Euthrips occidentalis</name>
    <dbReference type="NCBI Taxonomy" id="133901"/>
    <lineage>
        <taxon>Eukaryota</taxon>
        <taxon>Metazoa</taxon>
        <taxon>Ecdysozoa</taxon>
        <taxon>Arthropoda</taxon>
        <taxon>Hexapoda</taxon>
        <taxon>Insecta</taxon>
        <taxon>Pterygota</taxon>
        <taxon>Neoptera</taxon>
        <taxon>Paraneoptera</taxon>
        <taxon>Thysanoptera</taxon>
        <taxon>Terebrantia</taxon>
        <taxon>Thripoidea</taxon>
        <taxon>Thripidae</taxon>
        <taxon>Frankliniella</taxon>
    </lineage>
</organism>
<name>A0A9C6XU62_FRAOC</name>
<feature type="compositionally biased region" description="Low complexity" evidence="1">
    <location>
        <begin position="9"/>
        <end position="18"/>
    </location>
</feature>
<proteinExistence type="predicted"/>
<reference evidence="3" key="1">
    <citation type="submission" date="2025-08" db="UniProtKB">
        <authorList>
            <consortium name="RefSeq"/>
        </authorList>
    </citation>
    <scope>IDENTIFICATION</scope>
    <source>
        <tissue evidence="3">Whole organism</tissue>
    </source>
</reference>
<sequence>MSRGGVGVRSGRPHSSVSDMPLAATVKNHMLRLLRRSKSTRSPSPNNRAMVIPNKGLSSPPVIVEPFPISLGSAAPAPQTRHSHSSQHHQQQARSNGGPVGGPPAARSRSVSNRREVHRPHSSARRARVQVCAPRSTRAKDPTHGRGDSTPSKV</sequence>
<dbReference type="KEGG" id="foc:113204270"/>
<evidence type="ECO:0000313" key="3">
    <source>
        <dbReference type="RefSeq" id="XP_052130676.1"/>
    </source>
</evidence>
<protein>
    <submittedName>
        <fullName evidence="3">Uncharacterized protein LOC113204270</fullName>
    </submittedName>
</protein>
<dbReference type="GeneID" id="113204270"/>
<feature type="region of interest" description="Disordered" evidence="1">
    <location>
        <begin position="1"/>
        <end position="154"/>
    </location>
</feature>